<dbReference type="EMBL" id="JACCFP010000001">
    <property type="protein sequence ID" value="NYJ02450.1"/>
    <property type="molecule type" value="Genomic_DNA"/>
</dbReference>
<dbReference type="Proteomes" id="UP000530424">
    <property type="component" value="Unassembled WGS sequence"/>
</dbReference>
<gene>
    <name evidence="2" type="ORF">HNR19_003148</name>
</gene>
<keyword evidence="3" id="KW-1185">Reference proteome</keyword>
<sequence>MSENPGDNGSQPELDDADEREQIAKTQEKLDAEADGDGLAAEAGEGEENGLAEG</sequence>
<feature type="compositionally biased region" description="Acidic residues" evidence="1">
    <location>
        <begin position="44"/>
        <end position="54"/>
    </location>
</feature>
<feature type="compositionally biased region" description="Polar residues" evidence="1">
    <location>
        <begin position="1"/>
        <end position="11"/>
    </location>
</feature>
<feature type="compositionally biased region" description="Basic and acidic residues" evidence="1">
    <location>
        <begin position="20"/>
        <end position="32"/>
    </location>
</feature>
<comment type="caution">
    <text evidence="2">The sequence shown here is derived from an EMBL/GenBank/DDBJ whole genome shotgun (WGS) entry which is preliminary data.</text>
</comment>
<reference evidence="2 3" key="1">
    <citation type="submission" date="2020-07" db="EMBL/GenBank/DDBJ databases">
        <title>Sequencing the genomes of 1000 actinobacteria strains.</title>
        <authorList>
            <person name="Klenk H.-P."/>
        </authorList>
    </citation>
    <scope>NUCLEOTIDE SEQUENCE [LARGE SCALE GENOMIC DNA]</scope>
    <source>
        <strain evidence="2 3">DSM 103833</strain>
    </source>
</reference>
<proteinExistence type="predicted"/>
<feature type="region of interest" description="Disordered" evidence="1">
    <location>
        <begin position="1"/>
        <end position="54"/>
    </location>
</feature>
<name>A0A853C2N7_9ACTN</name>
<dbReference type="AlphaFoldDB" id="A0A853C2N7"/>
<evidence type="ECO:0000313" key="3">
    <source>
        <dbReference type="Proteomes" id="UP000530424"/>
    </source>
</evidence>
<dbReference type="RefSeq" id="WP_179668816.1">
    <property type="nucleotide sequence ID" value="NZ_JACCFP010000001.1"/>
</dbReference>
<accession>A0A853C2N7</accession>
<evidence type="ECO:0000256" key="1">
    <source>
        <dbReference type="SAM" id="MobiDB-lite"/>
    </source>
</evidence>
<organism evidence="2 3">
    <name type="scientific">Nocardioides thalensis</name>
    <dbReference type="NCBI Taxonomy" id="1914755"/>
    <lineage>
        <taxon>Bacteria</taxon>
        <taxon>Bacillati</taxon>
        <taxon>Actinomycetota</taxon>
        <taxon>Actinomycetes</taxon>
        <taxon>Propionibacteriales</taxon>
        <taxon>Nocardioidaceae</taxon>
        <taxon>Nocardioides</taxon>
    </lineage>
</organism>
<evidence type="ECO:0000313" key="2">
    <source>
        <dbReference type="EMBL" id="NYJ02450.1"/>
    </source>
</evidence>
<protein>
    <submittedName>
        <fullName evidence="2">Uncharacterized protein</fullName>
    </submittedName>
</protein>